<dbReference type="Proteomes" id="UP001199106">
    <property type="component" value="Unassembled WGS sequence"/>
</dbReference>
<reference evidence="2" key="1">
    <citation type="submission" date="2021-07" db="EMBL/GenBank/DDBJ databases">
        <title>Genome Resource of American Ginseng Black Spot Pathogen Alternaria panax.</title>
        <authorList>
            <person name="Qiu C."/>
            <person name="Wang W."/>
            <person name="Liu Z."/>
        </authorList>
    </citation>
    <scope>NUCLEOTIDE SEQUENCE</scope>
    <source>
        <strain evidence="2">BNCC115425</strain>
    </source>
</reference>
<dbReference type="EMBL" id="JAANER010000010">
    <property type="protein sequence ID" value="KAG9185926.1"/>
    <property type="molecule type" value="Genomic_DNA"/>
</dbReference>
<protein>
    <submittedName>
        <fullName evidence="2">Uncharacterized protein</fullName>
    </submittedName>
</protein>
<keyword evidence="3" id="KW-1185">Reference proteome</keyword>
<evidence type="ECO:0000313" key="3">
    <source>
        <dbReference type="Proteomes" id="UP001199106"/>
    </source>
</evidence>
<accession>A0AAD4FAQ7</accession>
<proteinExistence type="predicted"/>
<name>A0AAD4FAQ7_9PLEO</name>
<dbReference type="AlphaFoldDB" id="A0AAD4FAQ7"/>
<keyword evidence="1" id="KW-0175">Coiled coil</keyword>
<evidence type="ECO:0000256" key="1">
    <source>
        <dbReference type="SAM" id="Coils"/>
    </source>
</evidence>
<feature type="coiled-coil region" evidence="1">
    <location>
        <begin position="39"/>
        <end position="73"/>
    </location>
</feature>
<comment type="caution">
    <text evidence="2">The sequence shown here is derived from an EMBL/GenBank/DDBJ whole genome shotgun (WGS) entry which is preliminary data.</text>
</comment>
<evidence type="ECO:0000313" key="2">
    <source>
        <dbReference type="EMBL" id="KAG9185926.1"/>
    </source>
</evidence>
<sequence length="202" mass="22769">MPKHDDLVRAIRSSKISEDMFEKDGTVLALQWVIGREEVARDRQEDVDLENELNEAELDVLQTKQELEAIRERLTAGLPIIDGIEEEDEHEGEDSFDPFSEDGYPGLSRVAWGSGIVFSLLQPIDDTLPHPKILSEKHRQKPDESTFYTSKQQIFEGMFKVGQGVTEELGEGMATLTQMMKTKSTYVIDKAVGIQVLVDETS</sequence>
<gene>
    <name evidence="2" type="ORF">G6011_07257</name>
</gene>
<organism evidence="2 3">
    <name type="scientific">Alternaria panax</name>
    <dbReference type="NCBI Taxonomy" id="48097"/>
    <lineage>
        <taxon>Eukaryota</taxon>
        <taxon>Fungi</taxon>
        <taxon>Dikarya</taxon>
        <taxon>Ascomycota</taxon>
        <taxon>Pezizomycotina</taxon>
        <taxon>Dothideomycetes</taxon>
        <taxon>Pleosporomycetidae</taxon>
        <taxon>Pleosporales</taxon>
        <taxon>Pleosporineae</taxon>
        <taxon>Pleosporaceae</taxon>
        <taxon>Alternaria</taxon>
        <taxon>Alternaria sect. Panax</taxon>
    </lineage>
</organism>